<evidence type="ECO:0000256" key="1">
    <source>
        <dbReference type="SAM" id="MobiDB-lite"/>
    </source>
</evidence>
<gene>
    <name evidence="2" type="ORF">ACFQPS_19755</name>
</gene>
<dbReference type="EMBL" id="JBHTCM010000028">
    <property type="protein sequence ID" value="MFC7335414.1"/>
    <property type="molecule type" value="Genomic_DNA"/>
</dbReference>
<accession>A0ABW2KZ92</accession>
<sequence length="140" mass="14803">MADAVVIQFDHITVGIAVAEGDGFRFFASDVRYYGLENRFFPDTQAISRACRAIRSPAAARSAAPPADRPVRSTPSQGRARQPAPGSEEGARPSRIDLRQEAEPAGPLPFRGRSPLSRRPDGRSGQASRASSATGASAAP</sequence>
<organism evidence="2 3">
    <name type="scientific">Rhodocista pekingensis</name>
    <dbReference type="NCBI Taxonomy" id="201185"/>
    <lineage>
        <taxon>Bacteria</taxon>
        <taxon>Pseudomonadati</taxon>
        <taxon>Pseudomonadota</taxon>
        <taxon>Alphaproteobacteria</taxon>
        <taxon>Rhodospirillales</taxon>
        <taxon>Azospirillaceae</taxon>
        <taxon>Rhodocista</taxon>
    </lineage>
</organism>
<evidence type="ECO:0000313" key="3">
    <source>
        <dbReference type="Proteomes" id="UP001596456"/>
    </source>
</evidence>
<protein>
    <submittedName>
        <fullName evidence="2">Uncharacterized protein</fullName>
    </submittedName>
</protein>
<feature type="region of interest" description="Disordered" evidence="1">
    <location>
        <begin position="56"/>
        <end position="140"/>
    </location>
</feature>
<evidence type="ECO:0000313" key="2">
    <source>
        <dbReference type="EMBL" id="MFC7335414.1"/>
    </source>
</evidence>
<feature type="compositionally biased region" description="Low complexity" evidence="1">
    <location>
        <begin position="123"/>
        <end position="140"/>
    </location>
</feature>
<reference evidence="3" key="1">
    <citation type="journal article" date="2019" name="Int. J. Syst. Evol. Microbiol.">
        <title>The Global Catalogue of Microorganisms (GCM) 10K type strain sequencing project: providing services to taxonomists for standard genome sequencing and annotation.</title>
        <authorList>
            <consortium name="The Broad Institute Genomics Platform"/>
            <consortium name="The Broad Institute Genome Sequencing Center for Infectious Disease"/>
            <person name="Wu L."/>
            <person name="Ma J."/>
        </authorList>
    </citation>
    <scope>NUCLEOTIDE SEQUENCE [LARGE SCALE GENOMIC DNA]</scope>
    <source>
        <strain evidence="3">CGMCC 1.16275</strain>
    </source>
</reference>
<name>A0ABW2KZ92_9PROT</name>
<proteinExistence type="predicted"/>
<feature type="compositionally biased region" description="Basic and acidic residues" evidence="1">
    <location>
        <begin position="89"/>
        <end position="102"/>
    </location>
</feature>
<keyword evidence="3" id="KW-1185">Reference proteome</keyword>
<feature type="compositionally biased region" description="Low complexity" evidence="1">
    <location>
        <begin position="56"/>
        <end position="66"/>
    </location>
</feature>
<dbReference type="Proteomes" id="UP001596456">
    <property type="component" value="Unassembled WGS sequence"/>
</dbReference>
<dbReference type="RefSeq" id="WP_377361021.1">
    <property type="nucleotide sequence ID" value="NZ_JBHTCM010000028.1"/>
</dbReference>
<comment type="caution">
    <text evidence="2">The sequence shown here is derived from an EMBL/GenBank/DDBJ whole genome shotgun (WGS) entry which is preliminary data.</text>
</comment>